<name>A0A6L2ZSF3_9LACT</name>
<dbReference type="AlphaFoldDB" id="A0A6L2ZSF3"/>
<evidence type="ECO:0000313" key="1">
    <source>
        <dbReference type="EMBL" id="GFO50738.1"/>
    </source>
</evidence>
<sequence>MKNETLMDIAKHLISLLDIEKITDVSFTSTKYGDGTKRLSIEIDYLDEEVVK</sequence>
<gene>
    <name evidence="1" type="ORF">ikelab_00130</name>
</gene>
<evidence type="ECO:0000313" key="2">
    <source>
        <dbReference type="Proteomes" id="UP000504756"/>
    </source>
</evidence>
<reference evidence="1 2" key="1">
    <citation type="submission" date="2020-06" db="EMBL/GenBank/DDBJ databases">
        <title>Draft genome sequence of Lactic acid bacteria from Okinawan-style tofu.</title>
        <authorList>
            <person name="Takara I."/>
            <person name="Ikematsu S."/>
        </authorList>
    </citation>
    <scope>NUCLEOTIDE SEQUENCE [LARGE SCALE GENOMIC DNA]</scope>
    <source>
        <strain evidence="2">lg38</strain>
    </source>
</reference>
<comment type="caution">
    <text evidence="1">The sequence shown here is derived from an EMBL/GenBank/DDBJ whole genome shotgun (WGS) entry which is preliminary data.</text>
</comment>
<organism evidence="1 2">
    <name type="scientific">Lactococcus garvieae</name>
    <dbReference type="NCBI Taxonomy" id="1363"/>
    <lineage>
        <taxon>Bacteria</taxon>
        <taxon>Bacillati</taxon>
        <taxon>Bacillota</taxon>
        <taxon>Bacilli</taxon>
        <taxon>Lactobacillales</taxon>
        <taxon>Streptococcaceae</taxon>
        <taxon>Lactococcus</taxon>
    </lineage>
</organism>
<dbReference type="Proteomes" id="UP000504756">
    <property type="component" value="Unassembled WGS sequence"/>
</dbReference>
<protein>
    <submittedName>
        <fullName evidence="1">Uncharacterized protein</fullName>
    </submittedName>
</protein>
<dbReference type="EMBL" id="BLXU01000001">
    <property type="protein sequence ID" value="GFO50738.1"/>
    <property type="molecule type" value="Genomic_DNA"/>
</dbReference>
<accession>A0A6L2ZSF3</accession>
<proteinExistence type="predicted"/>